<evidence type="ECO:0000313" key="2">
    <source>
        <dbReference type="Proteomes" id="UP000664832"/>
    </source>
</evidence>
<reference evidence="1 2" key="1">
    <citation type="submission" date="2021-03" db="EMBL/GenBank/DDBJ databases">
        <title>Enterococcal diversity collection.</title>
        <authorList>
            <person name="Gilmore M.S."/>
            <person name="Schwartzman J."/>
            <person name="Van Tyne D."/>
            <person name="Martin M."/>
            <person name="Earl A.M."/>
            <person name="Manson A.L."/>
            <person name="Straub T."/>
            <person name="Salamzade R."/>
            <person name="Saavedra J."/>
            <person name="Lebreton F."/>
            <person name="Prichula J."/>
            <person name="Schaufler K."/>
            <person name="Gaca A."/>
            <person name="Sgardioli B."/>
            <person name="Wagenaar J."/>
            <person name="Strong T."/>
        </authorList>
    </citation>
    <scope>NUCLEOTIDE SEQUENCE [LARGE SCALE GENOMIC DNA]</scope>
    <source>
        <strain evidence="1 2">MSG2901</strain>
    </source>
</reference>
<protein>
    <submittedName>
        <fullName evidence="1">Uncharacterized protein</fullName>
    </submittedName>
</protein>
<name>A0ABS3HZB4_9ENTE</name>
<keyword evidence="2" id="KW-1185">Reference proteome</keyword>
<gene>
    <name evidence="1" type="ORF">JZO71_05650</name>
</gene>
<organism evidence="1 2">
    <name type="scientific">Candidatus Enterococcus courvalinii</name>
    <dbReference type="NCBI Taxonomy" id="2815329"/>
    <lineage>
        <taxon>Bacteria</taxon>
        <taxon>Bacillati</taxon>
        <taxon>Bacillota</taxon>
        <taxon>Bacilli</taxon>
        <taxon>Lactobacillales</taxon>
        <taxon>Enterococcaceae</taxon>
        <taxon>Enterococcus</taxon>
    </lineage>
</organism>
<dbReference type="EMBL" id="JAFLWI010000006">
    <property type="protein sequence ID" value="MBO0481808.1"/>
    <property type="molecule type" value="Genomic_DNA"/>
</dbReference>
<sequence length="98" mass="11129">MEKNKKVIVKTEEKILKLHEIYSKIELAHSILSLVKSGTEGIIKENNDKKNKILSPEKLKALSDIDLAILKTDDVLTELMFEIDGCQGKLPGVYYERT</sequence>
<dbReference type="RefSeq" id="WP_206898571.1">
    <property type="nucleotide sequence ID" value="NZ_JAFLWI010000006.1"/>
</dbReference>
<proteinExistence type="predicted"/>
<accession>A0ABS3HZB4</accession>
<dbReference type="Proteomes" id="UP000664832">
    <property type="component" value="Unassembled WGS sequence"/>
</dbReference>
<comment type="caution">
    <text evidence="1">The sequence shown here is derived from an EMBL/GenBank/DDBJ whole genome shotgun (WGS) entry which is preliminary data.</text>
</comment>
<evidence type="ECO:0000313" key="1">
    <source>
        <dbReference type="EMBL" id="MBO0481808.1"/>
    </source>
</evidence>